<protein>
    <submittedName>
        <fullName evidence="3">Uncharacterized protein</fullName>
    </submittedName>
</protein>
<dbReference type="Pfam" id="PF04749">
    <property type="entry name" value="PLAC8"/>
    <property type="match status" value="1"/>
</dbReference>
<evidence type="ECO:0000256" key="1">
    <source>
        <dbReference type="SAM" id="MobiDB-lite"/>
    </source>
</evidence>
<evidence type="ECO:0000256" key="2">
    <source>
        <dbReference type="SAM" id="Phobius"/>
    </source>
</evidence>
<name>A0A7S1BSZ2_9STRA</name>
<accession>A0A7S1BSZ2</accession>
<dbReference type="NCBIfam" id="TIGR01571">
    <property type="entry name" value="A_thal_Cys_rich"/>
    <property type="match status" value="1"/>
</dbReference>
<evidence type="ECO:0000313" key="3">
    <source>
        <dbReference type="EMBL" id="CAD8895337.1"/>
    </source>
</evidence>
<feature type="region of interest" description="Disordered" evidence="1">
    <location>
        <begin position="30"/>
        <end position="52"/>
    </location>
</feature>
<sequence length="299" mass="33635">MMFYGDTSVTSASISAAGTSVDQQYFASINSDDVNNKSPNGVKSQKLPSRFDDSIPPLNGQRREVFDVVAPATLPPGFKFRAQSLDGRTFTATVPPEGIAAGDSFTVLPMPDEVYPSKSNAPVWHWRDGTFDVFSLGKFHPSFWSALVCPQLATGQIMTRMGLNFFGSHTHSRHTFKWIFLMIALYNIILVIIDAFMPLYYYKGTKFVIMNTGAWMRLSLTLVLIIYTVFIVAKTRNFVRWKYSIPSTSYDGRLEDICCSLFCTSCTIARMNRHTADYEKYKADCFSETGLERSGPREV</sequence>
<gene>
    <name evidence="3" type="ORF">CHYS00102_LOCUS22551</name>
</gene>
<feature type="transmembrane region" description="Helical" evidence="2">
    <location>
        <begin position="214"/>
        <end position="233"/>
    </location>
</feature>
<feature type="transmembrane region" description="Helical" evidence="2">
    <location>
        <begin position="178"/>
        <end position="202"/>
    </location>
</feature>
<keyword evidence="2" id="KW-0472">Membrane</keyword>
<dbReference type="EMBL" id="HBFR01031069">
    <property type="protein sequence ID" value="CAD8895337.1"/>
    <property type="molecule type" value="Transcribed_RNA"/>
</dbReference>
<dbReference type="InterPro" id="IPR006461">
    <property type="entry name" value="PLAC_motif_containing"/>
</dbReference>
<reference evidence="3" key="1">
    <citation type="submission" date="2021-01" db="EMBL/GenBank/DDBJ databases">
        <authorList>
            <person name="Corre E."/>
            <person name="Pelletier E."/>
            <person name="Niang G."/>
            <person name="Scheremetjew M."/>
            <person name="Finn R."/>
            <person name="Kale V."/>
            <person name="Holt S."/>
            <person name="Cochrane G."/>
            <person name="Meng A."/>
            <person name="Brown T."/>
            <person name="Cohen L."/>
        </authorList>
    </citation>
    <scope>NUCLEOTIDE SEQUENCE</scope>
    <source>
        <strain evidence="3">308</strain>
    </source>
</reference>
<keyword evidence="2" id="KW-0812">Transmembrane</keyword>
<dbReference type="AlphaFoldDB" id="A0A7S1BSZ2"/>
<keyword evidence="2" id="KW-1133">Transmembrane helix</keyword>
<organism evidence="3">
    <name type="scientific">Corethron hystrix</name>
    <dbReference type="NCBI Taxonomy" id="216773"/>
    <lineage>
        <taxon>Eukaryota</taxon>
        <taxon>Sar</taxon>
        <taxon>Stramenopiles</taxon>
        <taxon>Ochrophyta</taxon>
        <taxon>Bacillariophyta</taxon>
        <taxon>Coscinodiscophyceae</taxon>
        <taxon>Corethrophycidae</taxon>
        <taxon>Corethrales</taxon>
        <taxon>Corethraceae</taxon>
        <taxon>Corethron</taxon>
    </lineage>
</organism>
<proteinExistence type="predicted"/>
<feature type="compositionally biased region" description="Polar residues" evidence="1">
    <location>
        <begin position="30"/>
        <end position="47"/>
    </location>
</feature>